<evidence type="ECO:0000256" key="1">
    <source>
        <dbReference type="ARBA" id="ARBA00023125"/>
    </source>
</evidence>
<gene>
    <name evidence="3" type="ORF">P879_01497</name>
</gene>
<dbReference type="InterPro" id="IPR039779">
    <property type="entry name" value="RFX-like"/>
</dbReference>
<dbReference type="SUPFAM" id="SSF46785">
    <property type="entry name" value="Winged helix' DNA-binding domain"/>
    <property type="match status" value="1"/>
</dbReference>
<dbReference type="InterPro" id="IPR036390">
    <property type="entry name" value="WH_DNA-bd_sf"/>
</dbReference>
<dbReference type="InterPro" id="IPR036388">
    <property type="entry name" value="WH-like_DNA-bd_sf"/>
</dbReference>
<organism evidence="3 4">
    <name type="scientific">Paragonimus westermani</name>
    <dbReference type="NCBI Taxonomy" id="34504"/>
    <lineage>
        <taxon>Eukaryota</taxon>
        <taxon>Metazoa</taxon>
        <taxon>Spiralia</taxon>
        <taxon>Lophotrochozoa</taxon>
        <taxon>Platyhelminthes</taxon>
        <taxon>Trematoda</taxon>
        <taxon>Digenea</taxon>
        <taxon>Plagiorchiida</taxon>
        <taxon>Troglotremata</taxon>
        <taxon>Troglotrematidae</taxon>
        <taxon>Paragonimus</taxon>
    </lineage>
</organism>
<dbReference type="Pfam" id="PF02257">
    <property type="entry name" value="RFX_DNA_binding"/>
    <property type="match status" value="1"/>
</dbReference>
<dbReference type="GO" id="GO:0000981">
    <property type="term" value="F:DNA-binding transcription factor activity, RNA polymerase II-specific"/>
    <property type="evidence" value="ECO:0007669"/>
    <property type="project" value="TreeGrafter"/>
</dbReference>
<feature type="domain" description="RFX-type winged-helix" evidence="2">
    <location>
        <begin position="65"/>
        <end position="126"/>
    </location>
</feature>
<proteinExistence type="predicted"/>
<comment type="caution">
    <text evidence="3">The sequence shown here is derived from an EMBL/GenBank/DDBJ whole genome shotgun (WGS) entry which is preliminary data.</text>
</comment>
<protein>
    <recommendedName>
        <fullName evidence="2">RFX-type winged-helix domain-containing protein</fullName>
    </recommendedName>
</protein>
<name>A0A8T0DEW6_9TREM</name>
<dbReference type="Gene3D" id="1.10.10.10">
    <property type="entry name" value="Winged helix-like DNA-binding domain superfamily/Winged helix DNA-binding domain"/>
    <property type="match status" value="1"/>
</dbReference>
<dbReference type="Proteomes" id="UP000699462">
    <property type="component" value="Unassembled WGS sequence"/>
</dbReference>
<dbReference type="EMBL" id="JTDF01005787">
    <property type="protein sequence ID" value="KAF8565972.1"/>
    <property type="molecule type" value="Genomic_DNA"/>
</dbReference>
<sequence>MLTNEFLQTPLCMRLPSCSKAHTDQKQGSMHELPEKNGCFDADSARALEQYTTASTQNSASFSTKVQWLLENYESADGVSLSRSALYSHYLGHCLEHWLEPMNPASFGKLIRSIFLGLRTRRLGTR</sequence>
<dbReference type="AlphaFoldDB" id="A0A8T0DEW6"/>
<dbReference type="PANTHER" id="PTHR12619">
    <property type="entry name" value="RFX TRANSCRIPTION FACTOR FAMILY"/>
    <property type="match status" value="1"/>
</dbReference>
<evidence type="ECO:0000313" key="4">
    <source>
        <dbReference type="Proteomes" id="UP000699462"/>
    </source>
</evidence>
<evidence type="ECO:0000259" key="2">
    <source>
        <dbReference type="PROSITE" id="PS51526"/>
    </source>
</evidence>
<keyword evidence="4" id="KW-1185">Reference proteome</keyword>
<dbReference type="PANTHER" id="PTHR12619:SF33">
    <property type="entry name" value="RFX, ISOFORM H"/>
    <property type="match status" value="1"/>
</dbReference>
<reference evidence="3 4" key="1">
    <citation type="submission" date="2019-07" db="EMBL/GenBank/DDBJ databases">
        <title>Annotation for the trematode Paragonimus westermani.</title>
        <authorList>
            <person name="Choi Y.-J."/>
        </authorList>
    </citation>
    <scope>NUCLEOTIDE SEQUENCE [LARGE SCALE GENOMIC DNA]</scope>
    <source>
        <strain evidence="3">180907_Pwestermani</strain>
    </source>
</reference>
<evidence type="ECO:0000313" key="3">
    <source>
        <dbReference type="EMBL" id="KAF8565972.1"/>
    </source>
</evidence>
<dbReference type="InterPro" id="IPR003150">
    <property type="entry name" value="DNA-bd_RFX"/>
</dbReference>
<dbReference type="OrthoDB" id="10056949at2759"/>
<keyword evidence="1" id="KW-0238">DNA-binding</keyword>
<dbReference type="PROSITE" id="PS51526">
    <property type="entry name" value="RFX_DBD"/>
    <property type="match status" value="1"/>
</dbReference>
<accession>A0A8T0DEW6</accession>
<dbReference type="GO" id="GO:0000978">
    <property type="term" value="F:RNA polymerase II cis-regulatory region sequence-specific DNA binding"/>
    <property type="evidence" value="ECO:0007669"/>
    <property type="project" value="TreeGrafter"/>
</dbReference>